<dbReference type="Proteomes" id="UP000028837">
    <property type="component" value="Unassembled WGS sequence"/>
</dbReference>
<organism evidence="4 5">
    <name type="scientific">Toxoplasma gondii GAB2-2007-GAL-DOM2</name>
    <dbReference type="NCBI Taxonomy" id="1130820"/>
    <lineage>
        <taxon>Eukaryota</taxon>
        <taxon>Sar</taxon>
        <taxon>Alveolata</taxon>
        <taxon>Apicomplexa</taxon>
        <taxon>Conoidasida</taxon>
        <taxon>Coccidia</taxon>
        <taxon>Eucoccidiorida</taxon>
        <taxon>Eimeriorina</taxon>
        <taxon>Sarcocystidae</taxon>
        <taxon>Toxoplasma</taxon>
    </lineage>
</organism>
<dbReference type="Pfam" id="PF18591">
    <property type="entry name" value="IMP2_C"/>
    <property type="match status" value="1"/>
</dbReference>
<comment type="caution">
    <text evidence="4">The sequence shown here is derived from an EMBL/GenBank/DDBJ whole genome shotgun (WGS) entry which is preliminary data.</text>
</comment>
<reference evidence="4 5" key="1">
    <citation type="submission" date="2014-02" db="EMBL/GenBank/DDBJ databases">
        <authorList>
            <person name="Sibley D."/>
            <person name="Venepally P."/>
            <person name="Karamycheva S."/>
            <person name="Hadjithomas M."/>
            <person name="Khan A."/>
            <person name="Brunk B."/>
            <person name="Roos D."/>
            <person name="Caler E."/>
            <person name="Lorenzi H."/>
        </authorList>
    </citation>
    <scope>NUCLEOTIDE SEQUENCE [LARGE SCALE GENOMIC DNA]</scope>
    <source>
        <strain evidence="4 5">GAB2-2007-GAL-DOM2</strain>
    </source>
</reference>
<dbReference type="OrthoDB" id="354328at2759"/>
<gene>
    <name evidence="4" type="ORF">TGDOM2_253820</name>
</gene>
<evidence type="ECO:0008006" key="6">
    <source>
        <dbReference type="Google" id="ProtNLM"/>
    </source>
</evidence>
<evidence type="ECO:0000259" key="3">
    <source>
        <dbReference type="Pfam" id="PF18591"/>
    </source>
</evidence>
<feature type="domain" description="Immune mapped protein 2 N-terminal" evidence="2">
    <location>
        <begin position="83"/>
        <end position="149"/>
    </location>
</feature>
<dbReference type="EMBL" id="AHZU02001158">
    <property type="protein sequence ID" value="KFG35598.1"/>
    <property type="molecule type" value="Genomic_DNA"/>
</dbReference>
<feature type="domain" description="Immune Mapped Protein 1-like C-terminal" evidence="3">
    <location>
        <begin position="183"/>
        <end position="218"/>
    </location>
</feature>
<proteinExistence type="predicted"/>
<evidence type="ECO:0000313" key="5">
    <source>
        <dbReference type="Proteomes" id="UP000028837"/>
    </source>
</evidence>
<name>A0A086JTY0_TOXGO</name>
<sequence length="226" mass="25222">MEGAKRDSSGGMFETSVQPQDTREMDENLQERKNVFSEGAPEEASDQVMAPPVRSRRRSTVLGPENAGLYLEFDDAQKKWIGQWHSGVLEDAVAFMRPTVKVPQFKYTQAEKVVLKSGKVPMRDERKDFLEGLCLFVKLAKEYRGDILIISKADLDERDVMLLGLTDGQEIRSYNTEDVFCSAKDLVAVAVVPTSSISFKAKTMDVPIFVGIAEREGGFAVSFANR</sequence>
<accession>A0A086JTY0</accession>
<evidence type="ECO:0000256" key="1">
    <source>
        <dbReference type="SAM" id="MobiDB-lite"/>
    </source>
</evidence>
<dbReference type="InterPro" id="IPR040955">
    <property type="entry name" value="IMP2_N"/>
</dbReference>
<dbReference type="InterPro" id="IPR040785">
    <property type="entry name" value="IMP1-like_C"/>
</dbReference>
<feature type="compositionally biased region" description="Basic and acidic residues" evidence="1">
    <location>
        <begin position="21"/>
        <end position="35"/>
    </location>
</feature>
<evidence type="ECO:0000259" key="2">
    <source>
        <dbReference type="Pfam" id="PF18590"/>
    </source>
</evidence>
<evidence type="ECO:0000313" key="4">
    <source>
        <dbReference type="EMBL" id="KFG35598.1"/>
    </source>
</evidence>
<protein>
    <recommendedName>
        <fullName evidence="6">Immune mapped protein 2 N-terminal domain-containing protein</fullName>
    </recommendedName>
</protein>
<dbReference type="AlphaFoldDB" id="A0A086JTY0"/>
<dbReference type="Pfam" id="PF18590">
    <property type="entry name" value="IMP2_N"/>
    <property type="match status" value="1"/>
</dbReference>
<feature type="region of interest" description="Disordered" evidence="1">
    <location>
        <begin position="1"/>
        <end position="59"/>
    </location>
</feature>
<dbReference type="VEuPathDB" id="ToxoDB:TGDOM2_253820"/>